<accession>A0ABR1WRH2</accession>
<feature type="region of interest" description="Disordered" evidence="3">
    <location>
        <begin position="517"/>
        <end position="543"/>
    </location>
</feature>
<evidence type="ECO:0000259" key="4">
    <source>
        <dbReference type="Pfam" id="PF01425"/>
    </source>
</evidence>
<comment type="caution">
    <text evidence="5">The sequence shown here is derived from an EMBL/GenBank/DDBJ whole genome shotgun (WGS) entry which is preliminary data.</text>
</comment>
<proteinExistence type="inferred from homology"/>
<keyword evidence="2" id="KW-0378">Hydrolase</keyword>
<feature type="region of interest" description="Disordered" evidence="3">
    <location>
        <begin position="199"/>
        <end position="224"/>
    </location>
</feature>
<keyword evidence="6" id="KW-1185">Reference proteome</keyword>
<evidence type="ECO:0000256" key="2">
    <source>
        <dbReference type="ARBA" id="ARBA00022801"/>
    </source>
</evidence>
<reference evidence="5 6" key="1">
    <citation type="submission" date="2023-01" db="EMBL/GenBank/DDBJ databases">
        <title>Analysis of 21 Apiospora genomes using comparative genomics revels a genus with tremendous synthesis potential of carbohydrate active enzymes and secondary metabolites.</title>
        <authorList>
            <person name="Sorensen T."/>
        </authorList>
    </citation>
    <scope>NUCLEOTIDE SEQUENCE [LARGE SCALE GENOMIC DNA]</scope>
    <source>
        <strain evidence="5 6">CBS 114990</strain>
    </source>
</reference>
<feature type="domain" description="Amidase" evidence="4">
    <location>
        <begin position="73"/>
        <end position="206"/>
    </location>
</feature>
<evidence type="ECO:0000256" key="3">
    <source>
        <dbReference type="SAM" id="MobiDB-lite"/>
    </source>
</evidence>
<dbReference type="Gene3D" id="3.90.1300.10">
    <property type="entry name" value="Amidase signature (AS) domain"/>
    <property type="match status" value="2"/>
</dbReference>
<dbReference type="EMBL" id="JAQQWN010000005">
    <property type="protein sequence ID" value="KAK8085160.1"/>
    <property type="molecule type" value="Genomic_DNA"/>
</dbReference>
<dbReference type="SUPFAM" id="SSF75304">
    <property type="entry name" value="Amidase signature (AS) enzymes"/>
    <property type="match status" value="1"/>
</dbReference>
<dbReference type="GeneID" id="92043806"/>
<dbReference type="Pfam" id="PF01425">
    <property type="entry name" value="Amidase"/>
    <property type="match status" value="2"/>
</dbReference>
<protein>
    <recommendedName>
        <fullName evidence="4">Amidase domain-containing protein</fullName>
    </recommendedName>
</protein>
<dbReference type="InterPro" id="IPR036928">
    <property type="entry name" value="AS_sf"/>
</dbReference>
<feature type="domain" description="Amidase" evidence="4">
    <location>
        <begin position="288"/>
        <end position="506"/>
    </location>
</feature>
<dbReference type="PANTHER" id="PTHR46072">
    <property type="entry name" value="AMIDASE-RELATED-RELATED"/>
    <property type="match status" value="1"/>
</dbReference>
<gene>
    <name evidence="5" type="ORF">PG997_006431</name>
</gene>
<organism evidence="5 6">
    <name type="scientific">Apiospora hydei</name>
    <dbReference type="NCBI Taxonomy" id="1337664"/>
    <lineage>
        <taxon>Eukaryota</taxon>
        <taxon>Fungi</taxon>
        <taxon>Dikarya</taxon>
        <taxon>Ascomycota</taxon>
        <taxon>Pezizomycotina</taxon>
        <taxon>Sordariomycetes</taxon>
        <taxon>Xylariomycetidae</taxon>
        <taxon>Amphisphaeriales</taxon>
        <taxon>Apiosporaceae</taxon>
        <taxon>Apiospora</taxon>
    </lineage>
</organism>
<dbReference type="PANTHER" id="PTHR46072:SF7">
    <property type="entry name" value="AMIDASE"/>
    <property type="match status" value="1"/>
</dbReference>
<feature type="compositionally biased region" description="Low complexity" evidence="3">
    <location>
        <begin position="209"/>
        <end position="220"/>
    </location>
</feature>
<evidence type="ECO:0000313" key="6">
    <source>
        <dbReference type="Proteomes" id="UP001433268"/>
    </source>
</evidence>
<comment type="similarity">
    <text evidence="1">Belongs to the amidase family.</text>
</comment>
<evidence type="ECO:0000313" key="5">
    <source>
        <dbReference type="EMBL" id="KAK8085160.1"/>
    </source>
</evidence>
<evidence type="ECO:0000256" key="1">
    <source>
        <dbReference type="ARBA" id="ARBA00009199"/>
    </source>
</evidence>
<dbReference type="InterPro" id="IPR023631">
    <property type="entry name" value="Amidase_dom"/>
</dbReference>
<name>A0ABR1WRH2_9PEZI</name>
<dbReference type="RefSeq" id="XP_066669669.1">
    <property type="nucleotide sequence ID" value="XM_066810746.1"/>
</dbReference>
<sequence length="669" mass="73281">MSSTGDASWETLAAAKREAILASIPAKWRLDKIPTVDEQRNVTGAYIEQFLSPKGSRDHQSRLGGHSREDDICHQLVNCLHETFFDAALADAKELDAWFAKHGKPKGPLHGLPVSLKDQFHVKGVDTTMGYVGWIDSFQGQRGDPRSKTFESEMVRELRVLGAVLYCKTAVPHSLMCGETVNNIIGYAWNPANRHLSCGGSSGGEGRSSRSAGRRAASGRTLGVHPHPLGVQRALWAAADVGPAAVRGHGELHGRAELGAQRRRAAGLLCGRRQAPHQIDPRTWKAQTKDRIASSRLSIGFLDHDGGATPHPPLKRALALLRDVVARSGNKVFDWQPPAKSHEAVTDLIMKTWIYDGGADVRKDFALSGEPWAPQLLNVWKERPQADASAIAATNRALRERRKEYLDYWNGTSADVFVTVCAPFTVVRPGRFDYIAYTSFVNALDLPSVVVPVTTVDKGVDVVDAGFRPVSELDKKIQSDYDPEIYDGAPVSLQIVGRRYQEEKLLAIAEWLEGDLKKPTGTSHQPLPHRDRPKHPPGAVLPAERPLPAVGVLELGRRAHVARVDRVHRDAGAAPGPVRLGLGDHVEARLGHVGVHVLAVLGLVPGRPLEQALARRHVDDVAQGRPRARGAVARPHRVVHQRHQLADQDQRDERVDAVRRDDVLVGYVG</sequence>
<dbReference type="Proteomes" id="UP001433268">
    <property type="component" value="Unassembled WGS sequence"/>
</dbReference>